<comment type="caution">
    <text evidence="7">The sequence shown here is derived from an EMBL/GenBank/DDBJ whole genome shotgun (WGS) entry which is preliminary data.</text>
</comment>
<feature type="transmembrane region" description="Helical" evidence="6">
    <location>
        <begin position="89"/>
        <end position="108"/>
    </location>
</feature>
<dbReference type="Proteomes" id="UP001597285">
    <property type="component" value="Unassembled WGS sequence"/>
</dbReference>
<name>A0ABW4NPN1_9LACT</name>
<dbReference type="Pfam" id="PF03006">
    <property type="entry name" value="HlyIII"/>
    <property type="match status" value="1"/>
</dbReference>
<reference evidence="8" key="1">
    <citation type="journal article" date="2019" name="Int. J. Syst. Evol. Microbiol.">
        <title>The Global Catalogue of Microorganisms (GCM) 10K type strain sequencing project: providing services to taxonomists for standard genome sequencing and annotation.</title>
        <authorList>
            <consortium name="The Broad Institute Genomics Platform"/>
            <consortium name="The Broad Institute Genome Sequencing Center for Infectious Disease"/>
            <person name="Wu L."/>
            <person name="Ma J."/>
        </authorList>
    </citation>
    <scope>NUCLEOTIDE SEQUENCE [LARGE SCALE GENOMIC DNA]</scope>
    <source>
        <strain evidence="8">KCTC 42143</strain>
    </source>
</reference>
<evidence type="ECO:0000313" key="7">
    <source>
        <dbReference type="EMBL" id="MFD1800369.1"/>
    </source>
</evidence>
<dbReference type="EMBL" id="JBHUFF010000020">
    <property type="protein sequence ID" value="MFD1800369.1"/>
    <property type="molecule type" value="Genomic_DNA"/>
</dbReference>
<dbReference type="InterPro" id="IPR004254">
    <property type="entry name" value="AdipoR/HlyIII-related"/>
</dbReference>
<evidence type="ECO:0000256" key="4">
    <source>
        <dbReference type="ARBA" id="ARBA00022989"/>
    </source>
</evidence>
<feature type="transmembrane region" description="Helical" evidence="6">
    <location>
        <begin position="198"/>
        <end position="219"/>
    </location>
</feature>
<dbReference type="RefSeq" id="WP_058918622.1">
    <property type="nucleotide sequence ID" value="NZ_JBHSQC010000008.1"/>
</dbReference>
<feature type="transmembrane region" description="Helical" evidence="6">
    <location>
        <begin position="171"/>
        <end position="191"/>
    </location>
</feature>
<evidence type="ECO:0000256" key="2">
    <source>
        <dbReference type="ARBA" id="ARBA00008488"/>
    </source>
</evidence>
<comment type="similarity">
    <text evidence="2">Belongs to the UPF0073 (Hly-III) family.</text>
</comment>
<comment type="subcellular location">
    <subcellularLocation>
        <location evidence="1">Endomembrane system</location>
        <topology evidence="1">Multi-pass membrane protein</topology>
    </subcellularLocation>
</comment>
<evidence type="ECO:0000256" key="6">
    <source>
        <dbReference type="SAM" id="Phobius"/>
    </source>
</evidence>
<keyword evidence="8" id="KW-1185">Reference proteome</keyword>
<dbReference type="NCBIfam" id="TIGR01065">
    <property type="entry name" value="hlyIII"/>
    <property type="match status" value="1"/>
</dbReference>
<keyword evidence="4 6" id="KW-1133">Transmembrane helix</keyword>
<dbReference type="PANTHER" id="PTHR20855:SF129">
    <property type="entry name" value="HEMOLYSIN-3 HOMOLOG"/>
    <property type="match status" value="1"/>
</dbReference>
<protein>
    <submittedName>
        <fullName evidence="7">Hemolysin III family protein</fullName>
    </submittedName>
</protein>
<proteinExistence type="inferred from homology"/>
<evidence type="ECO:0000256" key="5">
    <source>
        <dbReference type="ARBA" id="ARBA00023136"/>
    </source>
</evidence>
<keyword evidence="3 6" id="KW-0812">Transmembrane</keyword>
<evidence type="ECO:0000256" key="3">
    <source>
        <dbReference type="ARBA" id="ARBA00022692"/>
    </source>
</evidence>
<feature type="transmembrane region" description="Helical" evidence="6">
    <location>
        <begin position="114"/>
        <end position="135"/>
    </location>
</feature>
<feature type="transmembrane region" description="Helical" evidence="6">
    <location>
        <begin position="55"/>
        <end position="77"/>
    </location>
</feature>
<dbReference type="PANTHER" id="PTHR20855">
    <property type="entry name" value="ADIPOR/PROGESTIN RECEPTOR-RELATED"/>
    <property type="match status" value="1"/>
</dbReference>
<accession>A0ABW4NPN1</accession>
<evidence type="ECO:0000313" key="8">
    <source>
        <dbReference type="Proteomes" id="UP001597285"/>
    </source>
</evidence>
<organism evidence="7 8">
    <name type="scientific">Carnobacterium antarcticum</name>
    <dbReference type="NCBI Taxonomy" id="2126436"/>
    <lineage>
        <taxon>Bacteria</taxon>
        <taxon>Bacillati</taxon>
        <taxon>Bacillota</taxon>
        <taxon>Bacilli</taxon>
        <taxon>Lactobacillales</taxon>
        <taxon>Carnobacteriaceae</taxon>
        <taxon>Carnobacterium</taxon>
    </lineage>
</organism>
<dbReference type="InterPro" id="IPR005744">
    <property type="entry name" value="Hy-lIII"/>
</dbReference>
<feature type="transmembrane region" description="Helical" evidence="6">
    <location>
        <begin position="147"/>
        <end position="165"/>
    </location>
</feature>
<sequence length="220" mass="24693">MEKKSLKNNPDFTKTYLITNEVFNAITHGIGFGLSIAGLVILLYKGSQTGTALEIVSYAIYGATLILLYLCSTLYHSLAFTPARKLFKIFDHMSIFLLIAGTYTPYTLITIGGALGWTLFGIVWAIAILGVLYKAIWINKFQKYSTWLYIAMGWLCVFALKPMYLGLGTKGFTLLVLGGLSFTIGAIFYSLRNIKYMHVLWHLFVLAGTAFMYFSILFYV</sequence>
<keyword evidence="5 6" id="KW-0472">Membrane</keyword>
<gene>
    <name evidence="7" type="ORF">ACFSBK_10975</name>
</gene>
<evidence type="ECO:0000256" key="1">
    <source>
        <dbReference type="ARBA" id="ARBA00004127"/>
    </source>
</evidence>
<feature type="transmembrane region" description="Helical" evidence="6">
    <location>
        <begin position="21"/>
        <end position="43"/>
    </location>
</feature>